<dbReference type="RefSeq" id="WP_141460789.1">
    <property type="nucleotide sequence ID" value="NZ_CP038141.1"/>
</dbReference>
<protein>
    <submittedName>
        <fullName evidence="2">Uncharacterized protein</fullName>
    </submittedName>
</protein>
<sequence length="117" mass="13089">MRKGLIFAIGMLVIAGRAFAQDAGGGDGDDAKKPNMHELFRNSAVPKSHADFSRFKYRPIGDTVIEQPDAFRLLFRTPDGQPDGYAERRGMSVFYYDRHGNMTHIQPLPEDAFSSPQ</sequence>
<organism evidence="2 3">
    <name type="scientific">Swingsia samuiensis</name>
    <dbReference type="NCBI Taxonomy" id="1293412"/>
    <lineage>
        <taxon>Bacteria</taxon>
        <taxon>Pseudomonadati</taxon>
        <taxon>Pseudomonadota</taxon>
        <taxon>Alphaproteobacteria</taxon>
        <taxon>Acetobacterales</taxon>
        <taxon>Acetobacteraceae</taxon>
        <taxon>Swingsia</taxon>
    </lineage>
</organism>
<gene>
    <name evidence="2" type="ORF">E3D00_05845</name>
</gene>
<dbReference type="KEGG" id="ssam:E3D00_05845"/>
<accession>A0A4Y6UHR4</accession>
<keyword evidence="3" id="KW-1185">Reference proteome</keyword>
<proteinExistence type="predicted"/>
<evidence type="ECO:0000313" key="3">
    <source>
        <dbReference type="Proteomes" id="UP000316313"/>
    </source>
</evidence>
<evidence type="ECO:0000313" key="2">
    <source>
        <dbReference type="EMBL" id="QDH17139.1"/>
    </source>
</evidence>
<feature type="chain" id="PRO_5021408457" evidence="1">
    <location>
        <begin position="21"/>
        <end position="117"/>
    </location>
</feature>
<dbReference type="OrthoDB" id="7276832at2"/>
<evidence type="ECO:0000256" key="1">
    <source>
        <dbReference type="SAM" id="SignalP"/>
    </source>
</evidence>
<dbReference type="AlphaFoldDB" id="A0A4Y6UHR4"/>
<feature type="signal peptide" evidence="1">
    <location>
        <begin position="1"/>
        <end position="20"/>
    </location>
</feature>
<name>A0A4Y6UHR4_9PROT</name>
<keyword evidence="1" id="KW-0732">Signal</keyword>
<dbReference type="EMBL" id="CP038141">
    <property type="protein sequence ID" value="QDH17139.1"/>
    <property type="molecule type" value="Genomic_DNA"/>
</dbReference>
<reference evidence="2 3" key="1">
    <citation type="submission" date="2019-03" db="EMBL/GenBank/DDBJ databases">
        <title>The complete genome sequence of Swingsia samuiensis NBRC107927(T).</title>
        <authorList>
            <person name="Chua K.-O."/>
            <person name="Chan K.-G."/>
            <person name="See-Too W.-S."/>
        </authorList>
    </citation>
    <scope>NUCLEOTIDE SEQUENCE [LARGE SCALE GENOMIC DNA]</scope>
    <source>
        <strain evidence="2 3">AH83</strain>
    </source>
</reference>
<dbReference type="Proteomes" id="UP000316313">
    <property type="component" value="Chromosome"/>
</dbReference>